<dbReference type="CDD" id="cd00082">
    <property type="entry name" value="HisKA"/>
    <property type="match status" value="1"/>
</dbReference>
<dbReference type="SUPFAM" id="SSF55785">
    <property type="entry name" value="PYP-like sensor domain (PAS domain)"/>
    <property type="match status" value="5"/>
</dbReference>
<dbReference type="Proteomes" id="UP001597374">
    <property type="component" value="Unassembled WGS sequence"/>
</dbReference>
<keyword evidence="3" id="KW-0597">Phosphoprotein</keyword>
<organism evidence="10 11">
    <name type="scientific">Pontibacter ruber</name>
    <dbReference type="NCBI Taxonomy" id="1343895"/>
    <lineage>
        <taxon>Bacteria</taxon>
        <taxon>Pseudomonadati</taxon>
        <taxon>Bacteroidota</taxon>
        <taxon>Cytophagia</taxon>
        <taxon>Cytophagales</taxon>
        <taxon>Hymenobacteraceae</taxon>
        <taxon>Pontibacter</taxon>
    </lineage>
</organism>
<dbReference type="Pfam" id="PF08447">
    <property type="entry name" value="PAS_3"/>
    <property type="match status" value="3"/>
</dbReference>
<evidence type="ECO:0000259" key="8">
    <source>
        <dbReference type="PROSITE" id="PS50112"/>
    </source>
</evidence>
<keyword evidence="6" id="KW-0812">Transmembrane</keyword>
<evidence type="ECO:0000256" key="5">
    <source>
        <dbReference type="ARBA" id="ARBA00022777"/>
    </source>
</evidence>
<sequence length="1115" mass="128015">MIFKKKYNIVSHNGNTEQYVVLAFSTLLAVLLVVSALSFIGARHVQQQYNSLVSDALTKLQLISSLHDNEDMVETAVLRHLSTGDPKLKARSEEQIQAGYARHITYTNQLSKLLQNDGRRIILNEFIKERQAYHEYVQRLLERSRSSMQPKAELLNKHTLAPASYTHQRLLLQLSDSIRQTTRENGDDVFSTITTTVRNYNLLLVLAMVLTVASGVIIRRIFMQLRRDNQVLNAEIKERLKLELDLSESQRQYKMLFDNNPLPMWLFDQHSLRFLEVNEAAEKEYGFTRDEFLASSILEICPPADKERLLKRLGSSGKHDSIGGNWQHMRKDGSTFTVETRSEALPEIGEYHPRVVVTVNIEDRVQAMQMVQKSEQQLREVSSSLPGAVFQFQMDASYKYSFPFVSEGIRDLYKVTPAEVYADPTVLHKYIHPDDLKMIRKATQVSYHSLKPLVTEFRLRQPGQQKWTWVRGHGLPTLKQDSIITWNGTMIDITSQKEAQEQLIKSEANLRALLNSSPQAIYLLDKDLNLLLYNAVAENDVKTYLLKQLRIGQSILEYVDPSFAETLVENHAKAMQGNPMIYESGHGGYWYEVAYRPVHGPDNEVLAVSLSTLNISEQKQALETIKRSESQLARAQQLAHLGNWEYEIITDQLTWSDSVYDIYGVRKYEFRPTLQNTLLRIPQEERSMVLECYKRAAREQDIISIEHRILMPDGSERMVVEIGEIEFDEHGKPVRATGSVQDITKRKQNEREVLEAKNLLQSTLENIPEVIFSADQHFTITYVSPQCQELTGYSEEDFLADPTLWVQSIYEEDRHILKEQVLPALRAGKRQQFELRVVHRNQEQKWIQFRLSPMVNEDGLIYRIDGSASDITQYKMAEAKRAELTEQLLKQNQNLQQFAYIVSHNLRAPIANILGLGSIYDKERPEAPMNQRVIENLVKSARLLDSTIRDLNDILTIRSELGKVQEEVCFTTVLHHIMESLSGEVDASTVSLEHDFEDAPSVVTVRSYVHSIMLNLVTNALKYRSPDRKLRLQLRTYSVPNYICLSVSDNGLGIDLNKEKDKVFGLYKRFHPKTEGKGLGLHLVKTQAELLGGRVEIESQVNVGTTFSIYFKEKV</sequence>
<dbReference type="PROSITE" id="PS50112">
    <property type="entry name" value="PAS"/>
    <property type="match status" value="3"/>
</dbReference>
<evidence type="ECO:0000313" key="10">
    <source>
        <dbReference type="EMBL" id="MFD2245475.1"/>
    </source>
</evidence>
<keyword evidence="5" id="KW-0418">Kinase</keyword>
<dbReference type="InterPro" id="IPR001610">
    <property type="entry name" value="PAC"/>
</dbReference>
<evidence type="ECO:0000256" key="1">
    <source>
        <dbReference type="ARBA" id="ARBA00000085"/>
    </source>
</evidence>
<evidence type="ECO:0000256" key="3">
    <source>
        <dbReference type="ARBA" id="ARBA00022553"/>
    </source>
</evidence>
<evidence type="ECO:0000256" key="4">
    <source>
        <dbReference type="ARBA" id="ARBA00022679"/>
    </source>
</evidence>
<keyword evidence="6" id="KW-1133">Transmembrane helix</keyword>
<dbReference type="Pfam" id="PF13426">
    <property type="entry name" value="PAS_9"/>
    <property type="match status" value="1"/>
</dbReference>
<dbReference type="PANTHER" id="PTHR43304">
    <property type="entry name" value="PHYTOCHROME-LIKE PROTEIN CPH1"/>
    <property type="match status" value="1"/>
</dbReference>
<dbReference type="SUPFAM" id="SSF47384">
    <property type="entry name" value="Homodimeric domain of signal transducing histidine kinase"/>
    <property type="match status" value="1"/>
</dbReference>
<dbReference type="PROSITE" id="PS50109">
    <property type="entry name" value="HIS_KIN"/>
    <property type="match status" value="1"/>
</dbReference>
<name>A0ABW5CTX4_9BACT</name>
<dbReference type="RefSeq" id="WP_250429068.1">
    <property type="nucleotide sequence ID" value="NZ_JALPRR010000002.1"/>
</dbReference>
<dbReference type="Gene3D" id="2.10.70.100">
    <property type="match status" value="1"/>
</dbReference>
<dbReference type="SMART" id="SM00388">
    <property type="entry name" value="HisKA"/>
    <property type="match status" value="1"/>
</dbReference>
<evidence type="ECO:0000313" key="11">
    <source>
        <dbReference type="Proteomes" id="UP001597374"/>
    </source>
</evidence>
<evidence type="ECO:0000256" key="6">
    <source>
        <dbReference type="SAM" id="Phobius"/>
    </source>
</evidence>
<feature type="domain" description="PAC" evidence="9">
    <location>
        <begin position="831"/>
        <end position="883"/>
    </location>
</feature>
<dbReference type="InterPro" id="IPR013656">
    <property type="entry name" value="PAS_4"/>
</dbReference>
<dbReference type="EMBL" id="JBHUIM010000001">
    <property type="protein sequence ID" value="MFD2245475.1"/>
    <property type="molecule type" value="Genomic_DNA"/>
</dbReference>
<dbReference type="NCBIfam" id="TIGR00229">
    <property type="entry name" value="sensory_box"/>
    <property type="match status" value="3"/>
</dbReference>
<dbReference type="SMART" id="SM00387">
    <property type="entry name" value="HATPase_c"/>
    <property type="match status" value="1"/>
</dbReference>
<dbReference type="EC" id="2.7.13.3" evidence="2"/>
<dbReference type="InterPro" id="IPR000700">
    <property type="entry name" value="PAS-assoc_C"/>
</dbReference>
<protein>
    <recommendedName>
        <fullName evidence="2">histidine kinase</fullName>
        <ecNumber evidence="2">2.7.13.3</ecNumber>
    </recommendedName>
</protein>
<feature type="transmembrane region" description="Helical" evidence="6">
    <location>
        <begin position="200"/>
        <end position="222"/>
    </location>
</feature>
<feature type="domain" description="PAC" evidence="9">
    <location>
        <begin position="703"/>
        <end position="755"/>
    </location>
</feature>
<keyword evidence="6" id="KW-0472">Membrane</keyword>
<keyword evidence="11" id="KW-1185">Reference proteome</keyword>
<feature type="transmembrane region" description="Helical" evidence="6">
    <location>
        <begin position="20"/>
        <end position="42"/>
    </location>
</feature>
<gene>
    <name evidence="10" type="ORF">ACFSKP_04360</name>
</gene>
<dbReference type="InterPro" id="IPR003594">
    <property type="entry name" value="HATPase_dom"/>
</dbReference>
<dbReference type="InterPro" id="IPR004358">
    <property type="entry name" value="Sig_transdc_His_kin-like_C"/>
</dbReference>
<dbReference type="SMART" id="SM00091">
    <property type="entry name" value="PAS"/>
    <property type="match status" value="4"/>
</dbReference>
<comment type="catalytic activity">
    <reaction evidence="1">
        <text>ATP + protein L-histidine = ADP + protein N-phospho-L-histidine.</text>
        <dbReference type="EC" id="2.7.13.3"/>
    </reaction>
</comment>
<dbReference type="PRINTS" id="PR00344">
    <property type="entry name" value="BCTRLSENSOR"/>
</dbReference>
<feature type="domain" description="PAS" evidence="8">
    <location>
        <begin position="374"/>
        <end position="450"/>
    </location>
</feature>
<dbReference type="InterPro" id="IPR005467">
    <property type="entry name" value="His_kinase_dom"/>
</dbReference>
<dbReference type="Pfam" id="PF12729">
    <property type="entry name" value="4HB_MCP_1"/>
    <property type="match status" value="1"/>
</dbReference>
<dbReference type="Gene3D" id="3.30.565.10">
    <property type="entry name" value="Histidine kinase-like ATPase, C-terminal domain"/>
    <property type="match status" value="1"/>
</dbReference>
<dbReference type="PANTHER" id="PTHR43304:SF1">
    <property type="entry name" value="PAC DOMAIN-CONTAINING PROTEIN"/>
    <property type="match status" value="1"/>
</dbReference>
<dbReference type="InterPro" id="IPR003661">
    <property type="entry name" value="HisK_dim/P_dom"/>
</dbReference>
<dbReference type="CDD" id="cd00130">
    <property type="entry name" value="PAS"/>
    <property type="match status" value="4"/>
</dbReference>
<dbReference type="PROSITE" id="PS50113">
    <property type="entry name" value="PAC"/>
    <property type="match status" value="2"/>
</dbReference>
<keyword evidence="4" id="KW-0808">Transferase</keyword>
<evidence type="ECO:0000259" key="9">
    <source>
        <dbReference type="PROSITE" id="PS50113"/>
    </source>
</evidence>
<dbReference type="InterPro" id="IPR024478">
    <property type="entry name" value="HlyB_4HB_MCP"/>
</dbReference>
<feature type="domain" description="PAS" evidence="8">
    <location>
        <begin position="249"/>
        <end position="320"/>
    </location>
</feature>
<dbReference type="InterPro" id="IPR035965">
    <property type="entry name" value="PAS-like_dom_sf"/>
</dbReference>
<dbReference type="InterPro" id="IPR036097">
    <property type="entry name" value="HisK_dim/P_sf"/>
</dbReference>
<feature type="domain" description="PAS" evidence="8">
    <location>
        <begin position="756"/>
        <end position="828"/>
    </location>
</feature>
<dbReference type="SUPFAM" id="SSF55874">
    <property type="entry name" value="ATPase domain of HSP90 chaperone/DNA topoisomerase II/histidine kinase"/>
    <property type="match status" value="1"/>
</dbReference>
<dbReference type="InterPro" id="IPR036890">
    <property type="entry name" value="HATPase_C_sf"/>
</dbReference>
<feature type="domain" description="Histidine kinase" evidence="7">
    <location>
        <begin position="901"/>
        <end position="1115"/>
    </location>
</feature>
<dbReference type="Pfam" id="PF02518">
    <property type="entry name" value="HATPase_c"/>
    <property type="match status" value="1"/>
</dbReference>
<evidence type="ECO:0000259" key="7">
    <source>
        <dbReference type="PROSITE" id="PS50109"/>
    </source>
</evidence>
<dbReference type="InterPro" id="IPR000014">
    <property type="entry name" value="PAS"/>
</dbReference>
<evidence type="ECO:0000256" key="2">
    <source>
        <dbReference type="ARBA" id="ARBA00012438"/>
    </source>
</evidence>
<reference evidence="11" key="1">
    <citation type="journal article" date="2019" name="Int. J. Syst. Evol. Microbiol.">
        <title>The Global Catalogue of Microorganisms (GCM) 10K type strain sequencing project: providing services to taxonomists for standard genome sequencing and annotation.</title>
        <authorList>
            <consortium name="The Broad Institute Genomics Platform"/>
            <consortium name="The Broad Institute Genome Sequencing Center for Infectious Disease"/>
            <person name="Wu L."/>
            <person name="Ma J."/>
        </authorList>
    </citation>
    <scope>NUCLEOTIDE SEQUENCE [LARGE SCALE GENOMIC DNA]</scope>
    <source>
        <strain evidence="11">CGMCC 4.1782</strain>
    </source>
</reference>
<comment type="caution">
    <text evidence="10">The sequence shown here is derived from an EMBL/GenBank/DDBJ whole genome shotgun (WGS) entry which is preliminary data.</text>
</comment>
<accession>A0ABW5CTX4</accession>
<proteinExistence type="predicted"/>
<dbReference type="Gene3D" id="3.30.450.20">
    <property type="entry name" value="PAS domain"/>
    <property type="match status" value="5"/>
</dbReference>
<dbReference type="InterPro" id="IPR052162">
    <property type="entry name" value="Sensor_kinase/Photoreceptor"/>
</dbReference>
<dbReference type="SMART" id="SM00086">
    <property type="entry name" value="PAC"/>
    <property type="match status" value="3"/>
</dbReference>
<dbReference type="Gene3D" id="1.10.287.130">
    <property type="match status" value="1"/>
</dbReference>
<dbReference type="Pfam" id="PF08448">
    <property type="entry name" value="PAS_4"/>
    <property type="match status" value="1"/>
</dbReference>
<dbReference type="InterPro" id="IPR013655">
    <property type="entry name" value="PAS_fold_3"/>
</dbReference>